<dbReference type="Pfam" id="PF14649">
    <property type="entry name" value="Spatacsin_C"/>
    <property type="match status" value="1"/>
</dbReference>
<dbReference type="PANTHER" id="PTHR13650:SF0">
    <property type="entry name" value="SPATACSIN"/>
    <property type="match status" value="1"/>
</dbReference>
<name>A0A8C4N9X5_EPTBU</name>
<protein>
    <recommendedName>
        <fullName evidence="1">Spatacsin C-terminal domain-containing protein</fullName>
    </recommendedName>
</protein>
<keyword evidence="3" id="KW-1185">Reference proteome</keyword>
<dbReference type="OMA" id="IVATNTH"/>
<organism evidence="2 3">
    <name type="scientific">Eptatretus burgeri</name>
    <name type="common">Inshore hagfish</name>
    <dbReference type="NCBI Taxonomy" id="7764"/>
    <lineage>
        <taxon>Eukaryota</taxon>
        <taxon>Metazoa</taxon>
        <taxon>Chordata</taxon>
        <taxon>Craniata</taxon>
        <taxon>Vertebrata</taxon>
        <taxon>Cyclostomata</taxon>
        <taxon>Myxini</taxon>
        <taxon>Myxiniformes</taxon>
        <taxon>Myxinidae</taxon>
        <taxon>Eptatretinae</taxon>
        <taxon>Eptatretus</taxon>
    </lineage>
</organism>
<dbReference type="Ensembl" id="ENSEBUT00000004163.1">
    <property type="protein sequence ID" value="ENSEBUP00000003771.1"/>
    <property type="gene ID" value="ENSEBUG00000002628.1"/>
</dbReference>
<feature type="domain" description="Spatacsin C-terminal" evidence="1">
    <location>
        <begin position="1391"/>
        <end position="1539"/>
    </location>
</feature>
<evidence type="ECO:0000313" key="2">
    <source>
        <dbReference type="Ensembl" id="ENSEBUP00000003771.1"/>
    </source>
</evidence>
<reference evidence="2" key="2">
    <citation type="submission" date="2025-09" db="UniProtKB">
        <authorList>
            <consortium name="Ensembl"/>
        </authorList>
    </citation>
    <scope>IDENTIFICATION</scope>
</reference>
<dbReference type="InterPro" id="IPR028107">
    <property type="entry name" value="Spatacsin_C_dom"/>
</dbReference>
<dbReference type="GO" id="GO:0005737">
    <property type="term" value="C:cytoplasm"/>
    <property type="evidence" value="ECO:0007669"/>
    <property type="project" value="TreeGrafter"/>
</dbReference>
<sequence length="1580" mass="178246">MKTNLDHLCDCRHDSIQEVSKSVLGLTSISPMTSTHVCFLAVGHTTALLAFTDNGDLTLLLWDISDGSLLPCFSVSPGIVVEMDDEDCPCLILSGFMFILGLSHNELLSRLMVHGSPRLVDSLCLLNHWERCSVPLHALEVLANFLKHSCFLSMLPSQPPFPSPKDVYRLVPALQLLHRLVQESIAKEATNNFAEELLYRTHTFLHRQLRMLLTNYCQDMSMKSLEGSALFTCCSLWHNNLHSQYLMLIPFLFSLSFTNPIPPSSFCNCPMPTLQDVVKNAIICGCIPAAQAWLKSRRDNCGNLKCLKSLGVELVDAALQQRDMKTTCTLISNLVINQWVKAQSHLDVLASLCRFLENLCKTLVHVEYVMVLMYMRRCTKAKFTSLSINCVLDGKSQCNVLFIDYDTFSADTLWYYLTSHHKQEDVHAWLENWLSGRESQRWPVLCTDIVATNTHCCSFFREEILDHMARHVDYVSDVFQASLANGRLLLSNQHGGIESMLLEGHTLLAAASLMYSPGGVDAATLQADEQLMKPALSPYPCLKAALFPQTSGPPCVTDISLYHLLQVTLFDASSSLLQLIFLADSSQELPNFSQPFLKAQPTTCQFLGFSYYLLHGRPSFAFVAFVQEGIQCGGISKSRYVREPFSASMLALTNFDSPAVVASVVAFAEMLGLDRVMTQVNTRVANTILQNKLAEGGTMPEERQQLGISSMDAANRWEMAVQFCQIHGAELSEVFVRECARDNCWLPFITFIHRHHYPVHQVDHLLNSKLYPYLDLLRFFKAATSQASPSNKNIMFQVLCSHFSLKSPDIVLNIFLLNVINRFLYTSSGPETDPNHNPTPNFYHNFSSLCISQDTHFLYLLQMFNLCTEHKDYHSAKDKLQLKALGTHTSLSLPANWLEAQASVLLLILIRKSETQYQTFRLYQLLSESHMLDFKKLSQLAQILRHLDVPLGPAGLQDWGPEGLLLHCVHLVACLQERRYFVQARQVAAVMDLPCDDIVTNELFDGMQVLQEKEQWCYAQVRATFWKQCHEAFDSALVIDNSTSQFMTCPVNEPSSRGNAASVLLLHEKFALLTLSGHWLGNGLTTKPSEMEIAEFECWKCRLELQHSLEIGKVSVSSAVDTTEDGNSLQQENYGEQEEGCASFAMLSSKYSFDSHSLLSSPHYLKLSGLSSSNGFCRITNFQEKIFENKVADLLDKGCVLEAARVCRYFGVRFPDLEFALSCLALASCEANVTDLPEHAQDVVQGYSAPTPIPRHRKDSCSLRSFVIVPSREDQVAVALETLTRACQHGKRFCQQVHNAYELSKELEVDFAEVWNGESASLLTRVLRHENIDRVSRASLFVEIRGISTPTVTHLLADTIVEDLARERAPGTLFTCLPTFTSPQLLPSLPQHLSSKDMSRLKPTVMVEVLILAHECFTIICHVEGIIRTLLLAKHLTHNVLVPHELYPLMVRLLIGIGRYTDMVYILDLLHQYDQFELLLKNKMDLTALLDYIKQNRPGDSEKYNMVALCFRMNREIAENLESAARTQLKLIAAQPWGQFLHRVSGTIFFENHFACVLWFVHMYVSVCTRQFGTQLFYKI</sequence>
<dbReference type="InterPro" id="IPR028103">
    <property type="entry name" value="Spatacsin"/>
</dbReference>
<evidence type="ECO:0000259" key="1">
    <source>
        <dbReference type="Pfam" id="PF14649"/>
    </source>
</evidence>
<evidence type="ECO:0000313" key="3">
    <source>
        <dbReference type="Proteomes" id="UP000694388"/>
    </source>
</evidence>
<dbReference type="Proteomes" id="UP000694388">
    <property type="component" value="Unplaced"/>
</dbReference>
<proteinExistence type="predicted"/>
<accession>A0A8C4N9X5</accession>
<dbReference type="PANTHER" id="PTHR13650">
    <property type="entry name" value="SPATACSIN"/>
    <property type="match status" value="1"/>
</dbReference>
<reference evidence="2" key="1">
    <citation type="submission" date="2025-08" db="UniProtKB">
        <authorList>
            <consortium name="Ensembl"/>
        </authorList>
    </citation>
    <scope>IDENTIFICATION</scope>
</reference>
<dbReference type="GeneTree" id="ENSGT00390000016791"/>